<accession>A0A6G6GM15</accession>
<gene>
    <name evidence="2" type="ORF">G5B37_08435</name>
</gene>
<keyword evidence="3" id="KW-1185">Reference proteome</keyword>
<dbReference type="EMBL" id="CP049057">
    <property type="protein sequence ID" value="QIE59588.1"/>
    <property type="molecule type" value="Genomic_DNA"/>
</dbReference>
<dbReference type="KEGG" id="mgel:G5B37_08435"/>
<feature type="transmembrane region" description="Helical" evidence="1">
    <location>
        <begin position="84"/>
        <end position="102"/>
    </location>
</feature>
<dbReference type="Proteomes" id="UP000505306">
    <property type="component" value="Chromosome"/>
</dbReference>
<dbReference type="RefSeq" id="WP_164679602.1">
    <property type="nucleotide sequence ID" value="NZ_CP049057.1"/>
</dbReference>
<organism evidence="2 3">
    <name type="scientific">Rasiella rasia</name>
    <dbReference type="NCBI Taxonomy" id="2744027"/>
    <lineage>
        <taxon>Bacteria</taxon>
        <taxon>Pseudomonadati</taxon>
        <taxon>Bacteroidota</taxon>
        <taxon>Flavobacteriia</taxon>
        <taxon>Flavobacteriales</taxon>
        <taxon>Flavobacteriaceae</taxon>
        <taxon>Rasiella</taxon>
    </lineage>
</organism>
<evidence type="ECO:0000256" key="1">
    <source>
        <dbReference type="SAM" id="Phobius"/>
    </source>
</evidence>
<evidence type="ECO:0000313" key="2">
    <source>
        <dbReference type="EMBL" id="QIE59588.1"/>
    </source>
</evidence>
<feature type="transmembrane region" description="Helical" evidence="1">
    <location>
        <begin position="147"/>
        <end position="168"/>
    </location>
</feature>
<keyword evidence="1" id="KW-0472">Membrane</keyword>
<protein>
    <submittedName>
        <fullName evidence="2">Uncharacterized protein</fullName>
    </submittedName>
</protein>
<keyword evidence="1" id="KW-0812">Transmembrane</keyword>
<sequence>MLRDTLDYFLNSSVIAFALVVLLLSVVLVLARRKQLNHYIEKLIVTSTVLIRIAGVIIVGVFIYKLSFDTDTTFFTNRSTGPYAYAYWMMLLGYILLPQLFWFKRMLKVPWRVLIAIAMLCSSGVFIEEIIIVTTSLHRDFTSESLLLSWALKNLSRIVLFVIAAIIINELKKLMNSSQTNVPYDY</sequence>
<name>A0A6G6GM15_9FLAO</name>
<keyword evidence="1" id="KW-1133">Transmembrane helix</keyword>
<dbReference type="AlphaFoldDB" id="A0A6G6GM15"/>
<feature type="transmembrane region" description="Helical" evidence="1">
    <location>
        <begin position="12"/>
        <end position="31"/>
    </location>
</feature>
<evidence type="ECO:0000313" key="3">
    <source>
        <dbReference type="Proteomes" id="UP000505306"/>
    </source>
</evidence>
<feature type="transmembrane region" description="Helical" evidence="1">
    <location>
        <begin position="109"/>
        <end position="127"/>
    </location>
</feature>
<proteinExistence type="predicted"/>
<feature type="transmembrane region" description="Helical" evidence="1">
    <location>
        <begin position="43"/>
        <end position="64"/>
    </location>
</feature>
<reference evidence="2 3" key="1">
    <citation type="submission" date="2020-02" db="EMBL/GenBank/DDBJ databases">
        <title>Complete genome sequence of Flavobacteriaceae bacterium.</title>
        <authorList>
            <person name="Kim S.-J."/>
            <person name="Kim Y.-S."/>
            <person name="Kim K.-H."/>
        </authorList>
    </citation>
    <scope>NUCLEOTIDE SEQUENCE [LARGE SCALE GENOMIC DNA]</scope>
    <source>
        <strain evidence="2 3">RR4-40</strain>
    </source>
</reference>